<name>A0ABN2JXK3_9ACTN</name>
<dbReference type="Gene3D" id="3.10.450.50">
    <property type="match status" value="1"/>
</dbReference>
<accession>A0ABN2JXK3</accession>
<reference evidence="2 3" key="1">
    <citation type="journal article" date="2019" name="Int. J. Syst. Evol. Microbiol.">
        <title>The Global Catalogue of Microorganisms (GCM) 10K type strain sequencing project: providing services to taxonomists for standard genome sequencing and annotation.</title>
        <authorList>
            <consortium name="The Broad Institute Genomics Platform"/>
            <consortium name="The Broad Institute Genome Sequencing Center for Infectious Disease"/>
            <person name="Wu L."/>
            <person name="Ma J."/>
        </authorList>
    </citation>
    <scope>NUCLEOTIDE SEQUENCE [LARGE SCALE GENOMIC DNA]</scope>
    <source>
        <strain evidence="2 3">JCM 13518</strain>
    </source>
</reference>
<comment type="caution">
    <text evidence="2">The sequence shown here is derived from an EMBL/GenBank/DDBJ whole genome shotgun (WGS) entry which is preliminary data.</text>
</comment>
<evidence type="ECO:0000313" key="3">
    <source>
        <dbReference type="Proteomes" id="UP001501057"/>
    </source>
</evidence>
<dbReference type="SUPFAM" id="SSF75304">
    <property type="entry name" value="Amidase signature (AS) enzymes"/>
    <property type="match status" value="1"/>
</dbReference>
<dbReference type="InterPro" id="IPR032710">
    <property type="entry name" value="NTF2-like_dom_sf"/>
</dbReference>
<gene>
    <name evidence="2" type="ORF">GCM10009710_22930</name>
</gene>
<dbReference type="InterPro" id="IPR023631">
    <property type="entry name" value="Amidase_dom"/>
</dbReference>
<proteinExistence type="predicted"/>
<dbReference type="Pfam" id="PF11533">
    <property type="entry name" value="AtzH-like"/>
    <property type="match status" value="1"/>
</dbReference>
<dbReference type="RefSeq" id="WP_344201558.1">
    <property type="nucleotide sequence ID" value="NZ_BAAAME010000004.1"/>
</dbReference>
<dbReference type="Pfam" id="PF01425">
    <property type="entry name" value="Amidase"/>
    <property type="match status" value="1"/>
</dbReference>
<evidence type="ECO:0000313" key="2">
    <source>
        <dbReference type="EMBL" id="GAA1742224.1"/>
    </source>
</evidence>
<organism evidence="2 3">
    <name type="scientific">Aeromicrobium alkaliterrae</name>
    <dbReference type="NCBI Taxonomy" id="302168"/>
    <lineage>
        <taxon>Bacteria</taxon>
        <taxon>Bacillati</taxon>
        <taxon>Actinomycetota</taxon>
        <taxon>Actinomycetes</taxon>
        <taxon>Propionibacteriales</taxon>
        <taxon>Nocardioidaceae</taxon>
        <taxon>Aeromicrobium</taxon>
    </lineage>
</organism>
<dbReference type="CDD" id="cd00531">
    <property type="entry name" value="NTF2_like"/>
    <property type="match status" value="1"/>
</dbReference>
<dbReference type="PANTHER" id="PTHR46310">
    <property type="entry name" value="AMIDASE 1"/>
    <property type="match status" value="1"/>
</dbReference>
<protein>
    <recommendedName>
        <fullName evidence="1">Amidase domain-containing protein</fullName>
    </recommendedName>
</protein>
<feature type="domain" description="Amidase" evidence="1">
    <location>
        <begin position="139"/>
        <end position="292"/>
    </location>
</feature>
<dbReference type="SUPFAM" id="SSF54427">
    <property type="entry name" value="NTF2-like"/>
    <property type="match status" value="1"/>
</dbReference>
<dbReference type="InterPro" id="IPR024507">
    <property type="entry name" value="AtzH-like"/>
</dbReference>
<dbReference type="PANTHER" id="PTHR46310:SF7">
    <property type="entry name" value="AMIDASE 1"/>
    <property type="match status" value="1"/>
</dbReference>
<dbReference type="Proteomes" id="UP001501057">
    <property type="component" value="Unassembled WGS sequence"/>
</dbReference>
<dbReference type="InterPro" id="IPR036928">
    <property type="entry name" value="AS_sf"/>
</dbReference>
<dbReference type="Gene3D" id="3.90.1300.10">
    <property type="entry name" value="Amidase signature (AS) domain"/>
    <property type="match status" value="2"/>
</dbReference>
<dbReference type="EMBL" id="BAAAME010000004">
    <property type="protein sequence ID" value="GAA1742224.1"/>
    <property type="molecule type" value="Genomic_DNA"/>
</dbReference>
<keyword evidence="3" id="KW-1185">Reference proteome</keyword>
<evidence type="ECO:0000259" key="1">
    <source>
        <dbReference type="Pfam" id="PF01425"/>
    </source>
</evidence>
<sequence>MSLAPGLTEAFWAYERALMSNDLEALDRLFAPGGTTLRGDASGLLVGHDAISAFRGARGGAPARRIVETHVQEVDDEHALVVAVTELITGGRGQQTQLWRHDGDAWAVTAAHVSVAAPAFDRRVWRVVGDPLVPPTGSGDLAGESVAVKDLYAVAGHRVGAGIPAWLDAAPLETRHASAVAGLLGAGASLRGIARTDELAYSLAGTNAHYGTPPNPRAPHRISGGSTSGSASAVSLGHATIGLGTDTGGSIRVPAAYQGLWGLRTTHGAVATDGLLPLAPSFDTVGWLTREPELLGRVGRVLLPEDAATPGEIVTATGLLALADDDVRSAIEPLTTTAAAVEWPVEVLPSWLDAFRVVQAAEAWASHGGWLAGRLDVLGADVRARFEVAAGVTPEELAAAHAVVQTARDEIRDRLADRVLLLPSTSSVAPSVVDAAGLDAVRRSTMLLTCLAGIGGLPAVSVPVTTADRLPAGLCLVGPAGSDRALIDRAAQLAAR</sequence>